<dbReference type="PANTHER" id="PTHR34475">
    <property type="match status" value="1"/>
</dbReference>
<keyword evidence="5" id="KW-1185">Reference proteome</keyword>
<dbReference type="CDD" id="cd00093">
    <property type="entry name" value="HTH_XRE"/>
    <property type="match status" value="1"/>
</dbReference>
<dbReference type="Pfam" id="PF13413">
    <property type="entry name" value="HTH_25"/>
    <property type="match status" value="1"/>
</dbReference>
<dbReference type="PANTHER" id="PTHR34475:SF1">
    <property type="entry name" value="CYTOSKELETON PROTEIN RODZ"/>
    <property type="match status" value="1"/>
</dbReference>
<accession>A0A9X3TMQ2</accession>
<dbReference type="InterPro" id="IPR025194">
    <property type="entry name" value="RodZ-like_C"/>
</dbReference>
<dbReference type="InterPro" id="IPR050400">
    <property type="entry name" value="Bact_Cytoskel_RodZ"/>
</dbReference>
<dbReference type="AlphaFoldDB" id="A0A9X3TMQ2"/>
<dbReference type="InterPro" id="IPR001387">
    <property type="entry name" value="Cro/C1-type_HTH"/>
</dbReference>
<name>A0A9X3TMQ2_9BACL</name>
<keyword evidence="2" id="KW-0472">Membrane</keyword>
<sequence length="301" mass="32848">MSELGQVLQRAREEKGITLDDIQRITKIQRRYLEAIERGHFHVLPGHFYARAFVKSYAEAVGLDPNHIMSHFQADLPAQPPQEQVERLRRRRVASANNPLQAGRWLTKTLLVLFIALIIGVIYIAVVNSGMNTQPAVPGGNLSSGAEIVNPGQSGTPTPTPSPQTQTPRPPATVTEPAPDSTAAVPEVPSGEQQATVTFESQQGSLYKYTLSGGDKITVKLKVVNDKCWYGVSEAKGKKYVKEGTLKKDEEVVVELGKTAYIRLGKPTVVEMTVNGARVDTSNMKYMPSNVVVTMAPSVTQ</sequence>
<comment type="caution">
    <text evidence="4">The sequence shown here is derived from an EMBL/GenBank/DDBJ whole genome shotgun (WGS) entry which is preliminary data.</text>
</comment>
<feature type="compositionally biased region" description="Low complexity" evidence="1">
    <location>
        <begin position="151"/>
        <end position="167"/>
    </location>
</feature>
<dbReference type="InterPro" id="IPR010982">
    <property type="entry name" value="Lambda_DNA-bd_dom_sf"/>
</dbReference>
<keyword evidence="2" id="KW-0812">Transmembrane</keyword>
<dbReference type="EMBL" id="JAPYYP010000002">
    <property type="protein sequence ID" value="MDA5107301.1"/>
    <property type="molecule type" value="Genomic_DNA"/>
</dbReference>
<evidence type="ECO:0000256" key="2">
    <source>
        <dbReference type="SAM" id="Phobius"/>
    </source>
</evidence>
<gene>
    <name evidence="4" type="ORF">O3V59_02930</name>
</gene>
<evidence type="ECO:0000259" key="3">
    <source>
        <dbReference type="Pfam" id="PF13464"/>
    </source>
</evidence>
<protein>
    <submittedName>
        <fullName evidence="4">DUF4115 domain-containing protein</fullName>
    </submittedName>
</protein>
<reference evidence="4" key="1">
    <citation type="submission" date="2022-12" db="EMBL/GenBank/DDBJ databases">
        <title>Draft genome sequence of the thermophilic strain Brevibacillus thermoruber HT42, isolated from Los Humeros, Puebla, Mexico, with biotechnological potential.</title>
        <authorList>
            <person name="Lara Sanchez J."/>
            <person name="Solis Palacios R."/>
            <person name="Bustos Baena A.S."/>
            <person name="Ruz Baez A.E."/>
            <person name="Espinosa Luna G."/>
            <person name="Oliart Ros R.M."/>
        </authorList>
    </citation>
    <scope>NUCLEOTIDE SEQUENCE</scope>
    <source>
        <strain evidence="4">HT42</strain>
    </source>
</reference>
<evidence type="ECO:0000256" key="1">
    <source>
        <dbReference type="SAM" id="MobiDB-lite"/>
    </source>
</evidence>
<keyword evidence="2" id="KW-1133">Transmembrane helix</keyword>
<evidence type="ECO:0000313" key="4">
    <source>
        <dbReference type="EMBL" id="MDA5107301.1"/>
    </source>
</evidence>
<proteinExistence type="predicted"/>
<dbReference type="RefSeq" id="WP_044898227.1">
    <property type="nucleotide sequence ID" value="NZ_JAPYYP010000002.1"/>
</dbReference>
<dbReference type="Proteomes" id="UP001151071">
    <property type="component" value="Unassembled WGS sequence"/>
</dbReference>
<feature type="domain" description="Cytoskeleton protein RodZ-like C-terminal" evidence="3">
    <location>
        <begin position="224"/>
        <end position="282"/>
    </location>
</feature>
<dbReference type="Gene3D" id="1.10.260.40">
    <property type="entry name" value="lambda repressor-like DNA-binding domains"/>
    <property type="match status" value="1"/>
</dbReference>
<feature type="region of interest" description="Disordered" evidence="1">
    <location>
        <begin position="138"/>
        <end position="194"/>
    </location>
</feature>
<feature type="transmembrane region" description="Helical" evidence="2">
    <location>
        <begin position="105"/>
        <end position="126"/>
    </location>
</feature>
<dbReference type="SUPFAM" id="SSF47413">
    <property type="entry name" value="lambda repressor-like DNA-binding domains"/>
    <property type="match status" value="1"/>
</dbReference>
<dbReference type="Pfam" id="PF13464">
    <property type="entry name" value="RodZ_C"/>
    <property type="match status" value="1"/>
</dbReference>
<dbReference type="GO" id="GO:0003677">
    <property type="term" value="F:DNA binding"/>
    <property type="evidence" value="ECO:0007669"/>
    <property type="project" value="InterPro"/>
</dbReference>
<organism evidence="4 5">
    <name type="scientific">Brevibacillus thermoruber</name>
    <dbReference type="NCBI Taxonomy" id="33942"/>
    <lineage>
        <taxon>Bacteria</taxon>
        <taxon>Bacillati</taxon>
        <taxon>Bacillota</taxon>
        <taxon>Bacilli</taxon>
        <taxon>Bacillales</taxon>
        <taxon>Paenibacillaceae</taxon>
        <taxon>Brevibacillus</taxon>
    </lineage>
</organism>
<evidence type="ECO:0000313" key="5">
    <source>
        <dbReference type="Proteomes" id="UP001151071"/>
    </source>
</evidence>